<evidence type="ECO:0000313" key="3">
    <source>
        <dbReference type="EMBL" id="CAG2213570.1"/>
    </source>
</evidence>
<gene>
    <name evidence="3" type="ORF">MEDL_27479</name>
</gene>
<evidence type="ECO:0000313" key="4">
    <source>
        <dbReference type="Proteomes" id="UP000683360"/>
    </source>
</evidence>
<dbReference type="GO" id="GO:0004674">
    <property type="term" value="F:protein serine/threonine kinase activity"/>
    <property type="evidence" value="ECO:0007669"/>
    <property type="project" value="UniProtKB-EC"/>
</dbReference>
<dbReference type="SUPFAM" id="SSF52540">
    <property type="entry name" value="P-loop containing nucleoside triphosphate hydrolases"/>
    <property type="match status" value="1"/>
</dbReference>
<dbReference type="OrthoDB" id="10252328at2759"/>
<name>A0A8S3RXQ0_MYTED</name>
<dbReference type="InterPro" id="IPR027417">
    <property type="entry name" value="P-loop_NTPase"/>
</dbReference>
<keyword evidence="3" id="KW-0808">Transferase</keyword>
<dbReference type="Proteomes" id="UP000683360">
    <property type="component" value="Unassembled WGS sequence"/>
</dbReference>
<organism evidence="3 4">
    <name type="scientific">Mytilus edulis</name>
    <name type="common">Blue mussel</name>
    <dbReference type="NCBI Taxonomy" id="6550"/>
    <lineage>
        <taxon>Eukaryota</taxon>
        <taxon>Metazoa</taxon>
        <taxon>Spiralia</taxon>
        <taxon>Lophotrochozoa</taxon>
        <taxon>Mollusca</taxon>
        <taxon>Bivalvia</taxon>
        <taxon>Autobranchia</taxon>
        <taxon>Pteriomorphia</taxon>
        <taxon>Mytilida</taxon>
        <taxon>Mytiloidea</taxon>
        <taxon>Mytilidae</taxon>
        <taxon>Mytilinae</taxon>
        <taxon>Mytilus</taxon>
    </lineage>
</organism>
<evidence type="ECO:0000256" key="1">
    <source>
        <dbReference type="ARBA" id="ARBA00022741"/>
    </source>
</evidence>
<dbReference type="EMBL" id="CAJPWZ010001367">
    <property type="protein sequence ID" value="CAG2213570.1"/>
    <property type="molecule type" value="Genomic_DNA"/>
</dbReference>
<evidence type="ECO:0000256" key="2">
    <source>
        <dbReference type="ARBA" id="ARBA00023134"/>
    </source>
</evidence>
<accession>A0A8S3RXQ0</accession>
<dbReference type="PRINTS" id="PR00449">
    <property type="entry name" value="RASTRNSFRMNG"/>
</dbReference>
<dbReference type="Pfam" id="PF08477">
    <property type="entry name" value="Roc"/>
    <property type="match status" value="1"/>
</dbReference>
<dbReference type="InterPro" id="IPR025662">
    <property type="entry name" value="Sigma_54_int_dom_ATP-bd_1"/>
</dbReference>
<reference evidence="3" key="1">
    <citation type="submission" date="2021-03" db="EMBL/GenBank/DDBJ databases">
        <authorList>
            <person name="Bekaert M."/>
        </authorList>
    </citation>
    <scope>NUCLEOTIDE SEQUENCE</scope>
</reference>
<keyword evidence="1" id="KW-0547">Nucleotide-binding</keyword>
<dbReference type="Gene3D" id="3.40.50.300">
    <property type="entry name" value="P-loop containing nucleotide triphosphate hydrolases"/>
    <property type="match status" value="1"/>
</dbReference>
<protein>
    <submittedName>
        <fullName evidence="3">LRRK2</fullName>
        <ecNumber evidence="3">2.7.11.1</ecNumber>
    </submittedName>
</protein>
<dbReference type="AlphaFoldDB" id="A0A8S3RXQ0"/>
<proteinExistence type="predicted"/>
<keyword evidence="4" id="KW-1185">Reference proteome</keyword>
<dbReference type="GO" id="GO:0005525">
    <property type="term" value="F:GTP binding"/>
    <property type="evidence" value="ECO:0007669"/>
    <property type="project" value="UniProtKB-KW"/>
</dbReference>
<dbReference type="PROSITE" id="PS00675">
    <property type="entry name" value="SIGMA54_INTERACT_1"/>
    <property type="match status" value="1"/>
</dbReference>
<sequence length="493" mass="57295">MPDAVKQMSDHDRNIFLKAAQSGTAVRYYIRIMIVGESGVGKTCLLRRLMKEQIGDVRSTDGIHIEVKQCKINLQTQKWILTSDEDFSKTANQNEEFADCGFWDFAGQKEFYATHQTFLSTNAIYLLVVDISKECAGKTHKDMIEDEFYKVGEYIEFWLDSIHCYALPDKDSVLNSALPDTDVVLNSALPVKDGGQNCYLPDKDGVLNSDVRYEILNPPVIIIGTGIDKIEVTFYHIYIYCFLQSFVVESVRFMKKRTELKRKRFLSTLSGHEKRRHIRKSYFLSNTEPEKYATEFEDLRKTIFEVAKNIPKWGENLPTRWIVLEKEMDRYIAEEKELVISYEVAKQLAKISSFPNITLVKDYVLCTDQDGRVQLYRGIGIFNLETNGCKKLVACLSENAIAVQVWEYHNEEQHTCNTNYSNIREYLISTVNLLQRRYKMNIQYTCFFKCPEGKYYKTGGKVHCDETGENYFCPEHGSTHSPEDLRKIWWQVR</sequence>
<dbReference type="PANTHER" id="PTHR24073">
    <property type="entry name" value="DRAB5-RELATED"/>
    <property type="match status" value="1"/>
</dbReference>
<keyword evidence="2" id="KW-0342">GTP-binding</keyword>
<comment type="caution">
    <text evidence="3">The sequence shown here is derived from an EMBL/GenBank/DDBJ whole genome shotgun (WGS) entry which is preliminary data.</text>
</comment>
<dbReference type="EC" id="2.7.11.1" evidence="3"/>